<dbReference type="EMBL" id="CAMKVN010000095">
    <property type="protein sequence ID" value="CAI2163505.1"/>
    <property type="molecule type" value="Genomic_DNA"/>
</dbReference>
<name>A0A9W4WQ34_9GLOM</name>
<gene>
    <name evidence="1" type="ORF">FWILDA_LOCUS1101</name>
</gene>
<proteinExistence type="predicted"/>
<organism evidence="1 2">
    <name type="scientific">Funneliformis geosporum</name>
    <dbReference type="NCBI Taxonomy" id="1117311"/>
    <lineage>
        <taxon>Eukaryota</taxon>
        <taxon>Fungi</taxon>
        <taxon>Fungi incertae sedis</taxon>
        <taxon>Mucoromycota</taxon>
        <taxon>Glomeromycotina</taxon>
        <taxon>Glomeromycetes</taxon>
        <taxon>Glomerales</taxon>
        <taxon>Glomeraceae</taxon>
        <taxon>Funneliformis</taxon>
    </lineage>
</organism>
<dbReference type="Proteomes" id="UP001153678">
    <property type="component" value="Unassembled WGS sequence"/>
</dbReference>
<evidence type="ECO:0000313" key="2">
    <source>
        <dbReference type="Proteomes" id="UP001153678"/>
    </source>
</evidence>
<dbReference type="OrthoDB" id="2439992at2759"/>
<sequence>MNLKAPKSLDILIISEPRLSVASINCDNDINLIKLALNLQQDIFEPVEQNTQYEFEETNNPNINLGIDADAEKEIITIKELE</sequence>
<dbReference type="AlphaFoldDB" id="A0A9W4WQ34"/>
<accession>A0A9W4WQ34</accession>
<comment type="caution">
    <text evidence="1">The sequence shown here is derived from an EMBL/GenBank/DDBJ whole genome shotgun (WGS) entry which is preliminary data.</text>
</comment>
<keyword evidence="2" id="KW-1185">Reference proteome</keyword>
<evidence type="ECO:0000313" key="1">
    <source>
        <dbReference type="EMBL" id="CAI2163505.1"/>
    </source>
</evidence>
<protein>
    <submittedName>
        <fullName evidence="1">4074_t:CDS:1</fullName>
    </submittedName>
</protein>
<reference evidence="1" key="1">
    <citation type="submission" date="2022-08" db="EMBL/GenBank/DDBJ databases">
        <authorList>
            <person name="Kallberg Y."/>
            <person name="Tangrot J."/>
            <person name="Rosling A."/>
        </authorList>
    </citation>
    <scope>NUCLEOTIDE SEQUENCE</scope>
    <source>
        <strain evidence="1">Wild A</strain>
    </source>
</reference>